<gene>
    <name evidence="1" type="primary">mobL</name>
    <name evidence="1" type="ORF">PV666_19975</name>
</gene>
<keyword evidence="2" id="KW-1185">Reference proteome</keyword>
<dbReference type="Pfam" id="PF18555">
    <property type="entry name" value="MobL"/>
    <property type="match status" value="1"/>
</dbReference>
<proteinExistence type="predicted"/>
<evidence type="ECO:0000313" key="1">
    <source>
        <dbReference type="EMBL" id="MDX3020146.1"/>
    </source>
</evidence>
<name>A0ABU4LX53_9ACTN</name>
<sequence>MGLKQDIIVINEFSVPLPGGKGSRGATPGDYITRYMAREQATESLAPVQRLRTDDFIMRHMARGSAVGRAGVSRGAAEHEMRQAKAKGNGGVAFGYGSVSLSDEQLRAASNDIQQHFENGKTVLKTVLSFGEEYLRKHRIIDQDFHCKARGDYRGHIDQMKLRMAIMHGLERMSSGTSGFDDLRYVGVIQVDTEHVHCHLAMVDGGRGQVTKNGTQRGKLLDRHKSRLRRGVDTWLHEKQAVAHLSSAVGYERRNVTTFIKRWAHERIRAESLPQFLLACLPADRTLWRAASDDARMRKANQLVTELVKEQLDRAGSPMPEAMEHIVDYANERRAKESLSTEEWQKLVDQGRTQIMERAVNGVYQMLRAMPESELRVRTPMLEVMGMDYQQMAVLAADRQSQDESTGANVVSFGFRLRSYASRLQHHQEQAGVYHDLAHQWEQAENAGAAAEDSRPLYDFYRFEENYHRRLMSKYRHFLPFLGGGAGQWHEQQQDLAAYGRRLLSLTALRADVFLQRMKDSEEAENLGRAIYDQPGGRLLAEGRRGRLVLDARIRTMKRSYAQKLDGLRADLASTGLVLRVGPGAQDPARTETAAVSTDVEIVAGAVYDFGEVKALDLHHLGYDFVTDIAIGPQARRTFVEAAKDRRRLLLAAVDYLDRSGQAEAIPDLPLVDVAAMTRGSQELTPQQTDKETGTLVLRSRISGLRAEREQAERVRRSKASSLDAGLAVRVQAQVDRAVTTADTGMAFDSHSIPIRTDSRSKQRD</sequence>
<dbReference type="EMBL" id="JARAWP010000011">
    <property type="protein sequence ID" value="MDX3020146.1"/>
    <property type="molecule type" value="Genomic_DNA"/>
</dbReference>
<evidence type="ECO:0000313" key="2">
    <source>
        <dbReference type="Proteomes" id="UP001272987"/>
    </source>
</evidence>
<protein>
    <submittedName>
        <fullName evidence="1">Relaxase MobL</fullName>
    </submittedName>
</protein>
<comment type="caution">
    <text evidence="1">The sequence shown here is derived from an EMBL/GenBank/DDBJ whole genome shotgun (WGS) entry which is preliminary data.</text>
</comment>
<dbReference type="Proteomes" id="UP001272987">
    <property type="component" value="Unassembled WGS sequence"/>
</dbReference>
<accession>A0ABU4LX53</accession>
<dbReference type="InterPro" id="IPR041073">
    <property type="entry name" value="MobL"/>
</dbReference>
<reference evidence="1 2" key="1">
    <citation type="journal article" date="2023" name="Microb. Genom.">
        <title>Mesoterricola silvestris gen. nov., sp. nov., Mesoterricola sediminis sp. nov., Geothrix oryzae sp. nov., Geothrix edaphica sp. nov., Geothrix rubra sp. nov., and Geothrix limicola sp. nov., six novel members of Acidobacteriota isolated from soils.</title>
        <authorList>
            <person name="Weisberg A.J."/>
            <person name="Pearce E."/>
            <person name="Kramer C.G."/>
            <person name="Chang J.H."/>
            <person name="Clarke C.R."/>
        </authorList>
    </citation>
    <scope>NUCLEOTIDE SEQUENCE [LARGE SCALE GENOMIC DNA]</scope>
    <source>
        <strain evidence="1 2">NB05-1H</strain>
    </source>
</reference>
<dbReference type="RefSeq" id="WP_319166865.1">
    <property type="nucleotide sequence ID" value="NZ_JARAWP010000011.1"/>
</dbReference>
<organism evidence="1 2">
    <name type="scientific">Streptomyces acidiscabies</name>
    <dbReference type="NCBI Taxonomy" id="42234"/>
    <lineage>
        <taxon>Bacteria</taxon>
        <taxon>Bacillati</taxon>
        <taxon>Actinomycetota</taxon>
        <taxon>Actinomycetes</taxon>
        <taxon>Kitasatosporales</taxon>
        <taxon>Streptomycetaceae</taxon>
        <taxon>Streptomyces</taxon>
    </lineage>
</organism>